<dbReference type="EMBL" id="BPLQ01009615">
    <property type="protein sequence ID" value="GIY45337.1"/>
    <property type="molecule type" value="Genomic_DNA"/>
</dbReference>
<dbReference type="Proteomes" id="UP001054837">
    <property type="component" value="Unassembled WGS sequence"/>
</dbReference>
<proteinExistence type="predicted"/>
<accession>A0AAV4TIW5</accession>
<dbReference type="AlphaFoldDB" id="A0AAV4TIW5"/>
<gene>
    <name evidence="1" type="ORF">CDAR_482111</name>
</gene>
<sequence>MSETIDKADFVADPALSRVFVTLDMSTEKKEGIKIFRAISLIFPSEAMCHTGENRKNSNQEFLDLLSISETTDKADFVADLVLSRGFVTLDMST</sequence>
<evidence type="ECO:0000313" key="1">
    <source>
        <dbReference type="EMBL" id="GIY45337.1"/>
    </source>
</evidence>
<reference evidence="1 2" key="1">
    <citation type="submission" date="2021-06" db="EMBL/GenBank/DDBJ databases">
        <title>Caerostris darwini draft genome.</title>
        <authorList>
            <person name="Kono N."/>
            <person name="Arakawa K."/>
        </authorList>
    </citation>
    <scope>NUCLEOTIDE SEQUENCE [LARGE SCALE GENOMIC DNA]</scope>
</reference>
<name>A0AAV4TIW5_9ARAC</name>
<comment type="caution">
    <text evidence="1">The sequence shown here is derived from an EMBL/GenBank/DDBJ whole genome shotgun (WGS) entry which is preliminary data.</text>
</comment>
<evidence type="ECO:0000313" key="2">
    <source>
        <dbReference type="Proteomes" id="UP001054837"/>
    </source>
</evidence>
<keyword evidence="2" id="KW-1185">Reference proteome</keyword>
<protein>
    <submittedName>
        <fullName evidence="1">Uncharacterized protein</fullName>
    </submittedName>
</protein>
<organism evidence="1 2">
    <name type="scientific">Caerostris darwini</name>
    <dbReference type="NCBI Taxonomy" id="1538125"/>
    <lineage>
        <taxon>Eukaryota</taxon>
        <taxon>Metazoa</taxon>
        <taxon>Ecdysozoa</taxon>
        <taxon>Arthropoda</taxon>
        <taxon>Chelicerata</taxon>
        <taxon>Arachnida</taxon>
        <taxon>Araneae</taxon>
        <taxon>Araneomorphae</taxon>
        <taxon>Entelegynae</taxon>
        <taxon>Araneoidea</taxon>
        <taxon>Araneidae</taxon>
        <taxon>Caerostris</taxon>
    </lineage>
</organism>